<sequence>MVVQSIPQQHNSSSQDASCVVLTFSPDTTQLLPCPPCLPQTMTPATSLTVCLPLLITQPQTARQPGTITKNPALPTSQTPTTTPTRPQTRSRAPAAFSFHTRGPEVQICDNFLLSSCCSGTTERNLHHTPFPFRWQLWCTTTYQWVDISPRSQILLEKIYCDTADAFFLRRLSNSDSLERNHYFPSEWKIYWWGDLTWEEYNKVKVILFRLLRLFSFSLFLFFLFPHRSSLIALVNISTSSLLSSTLTLRTGLQTDSTERAGDPPEANFSIDPLEEFTSWYPPVWRLASKEDYSLIDVPAGTKTYWKVQSVFYESMSETRVDIVSIQQLQNLLHWDKYQRSSCFKQHVKSKEPLERHLFHGTSKEASEDICHNNFDPRLAGINGVSFGFGTYFATTAAYSNTFSVRMSSAQLHHMFLAKVLVGKKSVGRHKYRRPPPLDPMTKQYRLYDSCVDSIDKPSIFVVFDSCQCYPYYLIKYKDIPKEIDI</sequence>
<dbReference type="AlphaFoldDB" id="A0A665VBZ1"/>
<dbReference type="PROSITE" id="PS51059">
    <property type="entry name" value="PARP_CATALYTIC"/>
    <property type="match status" value="1"/>
</dbReference>
<evidence type="ECO:0000256" key="1">
    <source>
        <dbReference type="ARBA" id="ARBA00024347"/>
    </source>
</evidence>
<keyword evidence="2" id="KW-0328">Glycosyltransferase</keyword>
<dbReference type="Gene3D" id="3.90.228.10">
    <property type="match status" value="1"/>
</dbReference>
<dbReference type="Ensembl" id="ENSENLT00000030034.1">
    <property type="protein sequence ID" value="ENSENLP00000029165.1"/>
    <property type="gene ID" value="ENSENLG00000013011.1"/>
</dbReference>
<reference evidence="5" key="2">
    <citation type="submission" date="2025-08" db="UniProtKB">
        <authorList>
            <consortium name="Ensembl"/>
        </authorList>
    </citation>
    <scope>IDENTIFICATION</scope>
</reference>
<accession>A0A665VBZ1</accession>
<dbReference type="InterPro" id="IPR051712">
    <property type="entry name" value="ARTD-AVP"/>
</dbReference>
<feature type="region of interest" description="Disordered" evidence="3">
    <location>
        <begin position="62"/>
        <end position="91"/>
    </location>
</feature>
<proteinExistence type="inferred from homology"/>
<gene>
    <name evidence="5" type="primary">LOC115037192</name>
</gene>
<evidence type="ECO:0000313" key="6">
    <source>
        <dbReference type="Proteomes" id="UP000472264"/>
    </source>
</evidence>
<dbReference type="SUPFAM" id="SSF56399">
    <property type="entry name" value="ADP-ribosylation"/>
    <property type="match status" value="1"/>
</dbReference>
<dbReference type="Pfam" id="PF00644">
    <property type="entry name" value="PARP"/>
    <property type="match status" value="1"/>
</dbReference>
<evidence type="ECO:0000256" key="2">
    <source>
        <dbReference type="RuleBase" id="RU362114"/>
    </source>
</evidence>
<organism evidence="5 6">
    <name type="scientific">Echeneis naucrates</name>
    <name type="common">Live sharksucker</name>
    <dbReference type="NCBI Taxonomy" id="173247"/>
    <lineage>
        <taxon>Eukaryota</taxon>
        <taxon>Metazoa</taxon>
        <taxon>Chordata</taxon>
        <taxon>Craniata</taxon>
        <taxon>Vertebrata</taxon>
        <taxon>Euteleostomi</taxon>
        <taxon>Actinopterygii</taxon>
        <taxon>Neopterygii</taxon>
        <taxon>Teleostei</taxon>
        <taxon>Neoteleostei</taxon>
        <taxon>Acanthomorphata</taxon>
        <taxon>Carangaria</taxon>
        <taxon>Carangiformes</taxon>
        <taxon>Echeneidae</taxon>
        <taxon>Echeneis</taxon>
    </lineage>
</organism>
<feature type="domain" description="PARP catalytic" evidence="4">
    <location>
        <begin position="281"/>
        <end position="486"/>
    </location>
</feature>
<dbReference type="PANTHER" id="PTHR45740">
    <property type="entry name" value="POLY [ADP-RIBOSE] POLYMERASE"/>
    <property type="match status" value="1"/>
</dbReference>
<dbReference type="EC" id="2.4.2.-" evidence="2"/>
<protein>
    <recommendedName>
        <fullName evidence="2">Poly [ADP-ribose] polymerase</fullName>
        <shortName evidence="2">PARP</shortName>
        <ecNumber evidence="2">2.4.2.-</ecNumber>
    </recommendedName>
</protein>
<keyword evidence="2" id="KW-0808">Transferase</keyword>
<dbReference type="GO" id="GO:0003950">
    <property type="term" value="F:NAD+ poly-ADP-ribosyltransferase activity"/>
    <property type="evidence" value="ECO:0007669"/>
    <property type="project" value="UniProtKB-UniRule"/>
</dbReference>
<name>A0A665VBZ1_ECHNA</name>
<evidence type="ECO:0000259" key="4">
    <source>
        <dbReference type="PROSITE" id="PS51059"/>
    </source>
</evidence>
<keyword evidence="6" id="KW-1185">Reference proteome</keyword>
<evidence type="ECO:0000256" key="3">
    <source>
        <dbReference type="SAM" id="MobiDB-lite"/>
    </source>
</evidence>
<reference evidence="5" key="1">
    <citation type="submission" date="2021-04" db="EMBL/GenBank/DDBJ databases">
        <authorList>
            <consortium name="Wellcome Sanger Institute Data Sharing"/>
        </authorList>
    </citation>
    <scope>NUCLEOTIDE SEQUENCE [LARGE SCALE GENOMIC DNA]</scope>
</reference>
<dbReference type="PANTHER" id="PTHR45740:SF6">
    <property type="entry name" value="PROTEIN MONO-ADP-RIBOSYLTRANSFERASE PARP12"/>
    <property type="match status" value="1"/>
</dbReference>
<dbReference type="Proteomes" id="UP000472264">
    <property type="component" value="Chromosome 23"/>
</dbReference>
<reference evidence="5" key="3">
    <citation type="submission" date="2025-09" db="UniProtKB">
        <authorList>
            <consortium name="Ensembl"/>
        </authorList>
    </citation>
    <scope>IDENTIFICATION</scope>
</reference>
<evidence type="ECO:0000313" key="5">
    <source>
        <dbReference type="Ensembl" id="ENSENLP00000029165.1"/>
    </source>
</evidence>
<dbReference type="GO" id="GO:1990404">
    <property type="term" value="F:NAD+-protein mono-ADP-ribosyltransferase activity"/>
    <property type="evidence" value="ECO:0007669"/>
    <property type="project" value="TreeGrafter"/>
</dbReference>
<feature type="compositionally biased region" description="Low complexity" evidence="3">
    <location>
        <begin position="75"/>
        <end position="91"/>
    </location>
</feature>
<keyword evidence="2" id="KW-0520">NAD</keyword>
<dbReference type="GO" id="GO:0005634">
    <property type="term" value="C:nucleus"/>
    <property type="evidence" value="ECO:0007669"/>
    <property type="project" value="TreeGrafter"/>
</dbReference>
<comment type="similarity">
    <text evidence="1">Belongs to the ARTD/PARP family.</text>
</comment>
<dbReference type="InterPro" id="IPR012317">
    <property type="entry name" value="Poly(ADP-ribose)pol_cat_dom"/>
</dbReference>
<dbReference type="CDD" id="cd01439">
    <property type="entry name" value="TCCD_inducible_PARP_like"/>
    <property type="match status" value="1"/>
</dbReference>